<evidence type="ECO:0000313" key="2">
    <source>
        <dbReference type="EMBL" id="GAC62339.1"/>
    </source>
</evidence>
<feature type="chain" id="PRO_5003980209" description="Lipoprotein" evidence="1">
    <location>
        <begin position="25"/>
        <end position="141"/>
    </location>
</feature>
<reference evidence="2 3" key="1">
    <citation type="submission" date="2012-12" db="EMBL/GenBank/DDBJ databases">
        <title>Whole genome shotgun sequence of Gordonia sihwensis NBRC 108236.</title>
        <authorList>
            <person name="Yoshida I."/>
            <person name="Hosoyama A."/>
            <person name="Tsuchikane K."/>
            <person name="Ando Y."/>
            <person name="Baba S."/>
            <person name="Ohji S."/>
            <person name="Hamada M."/>
            <person name="Tamura T."/>
            <person name="Yamazoe A."/>
            <person name="Yamazaki S."/>
            <person name="Fujita N."/>
        </authorList>
    </citation>
    <scope>NUCLEOTIDE SEQUENCE [LARGE SCALE GENOMIC DNA]</scope>
    <source>
        <strain evidence="2 3">NBRC 108236</strain>
    </source>
</reference>
<dbReference type="Proteomes" id="UP000035083">
    <property type="component" value="Unassembled WGS sequence"/>
</dbReference>
<dbReference type="RefSeq" id="WP_006897745.1">
    <property type="nucleotide sequence ID" value="NZ_BANU01000033.1"/>
</dbReference>
<organism evidence="2 3">
    <name type="scientific">Gordonia sihwensis NBRC 108236</name>
    <dbReference type="NCBI Taxonomy" id="1223544"/>
    <lineage>
        <taxon>Bacteria</taxon>
        <taxon>Bacillati</taxon>
        <taxon>Actinomycetota</taxon>
        <taxon>Actinomycetes</taxon>
        <taxon>Mycobacteriales</taxon>
        <taxon>Gordoniaceae</taxon>
        <taxon>Gordonia</taxon>
    </lineage>
</organism>
<gene>
    <name evidence="2" type="ORF">GSI01S_33_00250</name>
</gene>
<protein>
    <recommendedName>
        <fullName evidence="4">Lipoprotein</fullName>
    </recommendedName>
</protein>
<evidence type="ECO:0008006" key="4">
    <source>
        <dbReference type="Google" id="ProtNLM"/>
    </source>
</evidence>
<comment type="caution">
    <text evidence="2">The sequence shown here is derived from an EMBL/GenBank/DDBJ whole genome shotgun (WGS) entry which is preliminary data.</text>
</comment>
<name>L7LN63_9ACTN</name>
<evidence type="ECO:0000256" key="1">
    <source>
        <dbReference type="SAM" id="SignalP"/>
    </source>
</evidence>
<dbReference type="PROSITE" id="PS51257">
    <property type="entry name" value="PROKAR_LIPOPROTEIN"/>
    <property type="match status" value="1"/>
</dbReference>
<keyword evidence="1" id="KW-0732">Signal</keyword>
<sequence length="141" mass="14715">MKKTTTAVVLAGTLLAVTACSAPATESAAARCPAAEQLAAALHTRFSVTTAVTDGAEGGVEQGRSVAALVPADGATPGGVGDQIARRGRADDRSEYVMWNRTYWPAGSKRGTTIEDRGNATLNAVDHVRIVIDRTKCMETR</sequence>
<dbReference type="AlphaFoldDB" id="L7LN63"/>
<dbReference type="EMBL" id="BANU01000033">
    <property type="protein sequence ID" value="GAC62339.1"/>
    <property type="molecule type" value="Genomic_DNA"/>
</dbReference>
<accession>L7LN63</accession>
<feature type="signal peptide" evidence="1">
    <location>
        <begin position="1"/>
        <end position="24"/>
    </location>
</feature>
<proteinExistence type="predicted"/>
<evidence type="ECO:0000313" key="3">
    <source>
        <dbReference type="Proteomes" id="UP000035083"/>
    </source>
</evidence>
<keyword evidence="3" id="KW-1185">Reference proteome</keyword>